<feature type="region of interest" description="Disordered" evidence="1">
    <location>
        <begin position="43"/>
        <end position="73"/>
    </location>
</feature>
<reference evidence="2 3" key="1">
    <citation type="journal article" date="2019" name="Sci. Rep.">
        <title>Orb-weaving spider Araneus ventricosus genome elucidates the spidroin gene catalogue.</title>
        <authorList>
            <person name="Kono N."/>
            <person name="Nakamura H."/>
            <person name="Ohtoshi R."/>
            <person name="Moran D.A.P."/>
            <person name="Shinohara A."/>
            <person name="Yoshida Y."/>
            <person name="Fujiwara M."/>
            <person name="Mori M."/>
            <person name="Tomita M."/>
            <person name="Arakawa K."/>
        </authorList>
    </citation>
    <scope>NUCLEOTIDE SEQUENCE [LARGE SCALE GENOMIC DNA]</scope>
</reference>
<evidence type="ECO:0000256" key="1">
    <source>
        <dbReference type="SAM" id="MobiDB-lite"/>
    </source>
</evidence>
<keyword evidence="3" id="KW-1185">Reference proteome</keyword>
<dbReference type="EMBL" id="BGPR01010865">
    <property type="protein sequence ID" value="GBN48411.1"/>
    <property type="molecule type" value="Genomic_DNA"/>
</dbReference>
<comment type="caution">
    <text evidence="2">The sequence shown here is derived from an EMBL/GenBank/DDBJ whole genome shotgun (WGS) entry which is preliminary data.</text>
</comment>
<dbReference type="AlphaFoldDB" id="A0A4Y2PB21"/>
<evidence type="ECO:0000313" key="3">
    <source>
        <dbReference type="Proteomes" id="UP000499080"/>
    </source>
</evidence>
<name>A0A4Y2PB21_ARAVE</name>
<evidence type="ECO:0000313" key="2">
    <source>
        <dbReference type="EMBL" id="GBN48411.1"/>
    </source>
</evidence>
<protein>
    <submittedName>
        <fullName evidence="2">Uncharacterized protein</fullName>
    </submittedName>
</protein>
<proteinExistence type="predicted"/>
<organism evidence="2 3">
    <name type="scientific">Araneus ventricosus</name>
    <name type="common">Orbweaver spider</name>
    <name type="synonym">Epeira ventricosa</name>
    <dbReference type="NCBI Taxonomy" id="182803"/>
    <lineage>
        <taxon>Eukaryota</taxon>
        <taxon>Metazoa</taxon>
        <taxon>Ecdysozoa</taxon>
        <taxon>Arthropoda</taxon>
        <taxon>Chelicerata</taxon>
        <taxon>Arachnida</taxon>
        <taxon>Araneae</taxon>
        <taxon>Araneomorphae</taxon>
        <taxon>Entelegynae</taxon>
        <taxon>Araneoidea</taxon>
        <taxon>Araneidae</taxon>
        <taxon>Araneus</taxon>
    </lineage>
</organism>
<dbReference type="Proteomes" id="UP000499080">
    <property type="component" value="Unassembled WGS sequence"/>
</dbReference>
<sequence>MADIYFFGCSLPVRSYSVSHDVTKKICERMLSEREILQMLHNLSETNSGSDVKSDSSQDAHIPGNESEPTSSDRCFTEIAQSIVSSEFRIEQN</sequence>
<accession>A0A4Y2PB21</accession>
<gene>
    <name evidence="2" type="ORF">AVEN_59770_1</name>
</gene>